<dbReference type="SUPFAM" id="SSF53850">
    <property type="entry name" value="Periplasmic binding protein-like II"/>
    <property type="match status" value="1"/>
</dbReference>
<reference evidence="3 4" key="1">
    <citation type="submission" date="2016-01" db="EMBL/GenBank/DDBJ databases">
        <authorList>
            <person name="Oliw E.H."/>
        </authorList>
    </citation>
    <scope>NUCLEOTIDE SEQUENCE [LARGE SCALE GENOMIC DNA]</scope>
    <source>
        <strain evidence="3 4">FRB97</strain>
    </source>
</reference>
<proteinExistence type="predicted"/>
<feature type="domain" description="SsuA/THI5-like" evidence="2">
    <location>
        <begin position="88"/>
        <end position="260"/>
    </location>
</feature>
<dbReference type="AlphaFoldDB" id="A0A250AZA6"/>
<evidence type="ECO:0000313" key="3">
    <source>
        <dbReference type="EMBL" id="ATA19156.1"/>
    </source>
</evidence>
<dbReference type="EMBL" id="CP014136">
    <property type="protein sequence ID" value="ATA19156.1"/>
    <property type="molecule type" value="Genomic_DNA"/>
</dbReference>
<accession>A0A250AZA6</accession>
<evidence type="ECO:0000259" key="2">
    <source>
        <dbReference type="Pfam" id="PF09084"/>
    </source>
</evidence>
<dbReference type="InterPro" id="IPR015168">
    <property type="entry name" value="SsuA/THI5"/>
</dbReference>
<protein>
    <submittedName>
        <fullName evidence="3">Alkanesulfonate-binding protein</fullName>
    </submittedName>
</protein>
<organism evidence="3 4">
    <name type="scientific">Gibbsiella quercinecans</name>
    <dbReference type="NCBI Taxonomy" id="929813"/>
    <lineage>
        <taxon>Bacteria</taxon>
        <taxon>Pseudomonadati</taxon>
        <taxon>Pseudomonadota</taxon>
        <taxon>Gammaproteobacteria</taxon>
        <taxon>Enterobacterales</taxon>
        <taxon>Yersiniaceae</taxon>
        <taxon>Gibbsiella</taxon>
    </lineage>
</organism>
<dbReference type="Gene3D" id="3.40.190.10">
    <property type="entry name" value="Periplasmic binding protein-like II"/>
    <property type="match status" value="2"/>
</dbReference>
<dbReference type="RefSeq" id="WP_095845757.1">
    <property type="nucleotide sequence ID" value="NZ_CP014136.1"/>
</dbReference>
<keyword evidence="4" id="KW-1185">Reference proteome</keyword>
<dbReference type="PANTHER" id="PTHR30024">
    <property type="entry name" value="ALIPHATIC SULFONATES-BINDING PROTEIN-RELATED"/>
    <property type="match status" value="1"/>
</dbReference>
<dbReference type="PANTHER" id="PTHR30024:SF21">
    <property type="entry name" value="ABC TRANSPORTER SUBSTRATE-BINDING PROTEIN"/>
    <property type="match status" value="1"/>
</dbReference>
<dbReference type="Pfam" id="PF09084">
    <property type="entry name" value="NMT1"/>
    <property type="match status" value="1"/>
</dbReference>
<dbReference type="Proteomes" id="UP000217182">
    <property type="component" value="Chromosome"/>
</dbReference>
<name>A0A250AZA6_9GAMM</name>
<sequence>MKQRWIAVAQAFKWGMLFWLLAAGVVSQANAQNDKPTEIRIGVPDQSAGNKPFIAGPLGLAHIQRQFEQAFEPQGIKIKWSFFKGAGPAVNEALANRQLDIAYLGDLAAIIGRAGGLQTRFLLGVRGSHSYLAATPESGIKTLADIKGKRVAVYRGTADQLAFDRALASVGLSERDVRVINLDWAAGRAALAARRIDAVWGGVSLLTLREQGIAIVADSGELGRANTTQAGVVATQDFITHYPQITQQLVDILVQNAHWISQPDNTAAYVEKLEAQSRIPQALFLAELQPAELNFRSSPRLDAFLKASLQDSVDRAKAAGLIRTAFTVDSWFDGQFVEQALKTLQLEPVWPRYGADGQAALQ</sequence>
<evidence type="ECO:0000256" key="1">
    <source>
        <dbReference type="SAM" id="SignalP"/>
    </source>
</evidence>
<feature type="signal peptide" evidence="1">
    <location>
        <begin position="1"/>
        <end position="31"/>
    </location>
</feature>
<keyword evidence="1" id="KW-0732">Signal</keyword>
<dbReference type="OrthoDB" id="9780180at2"/>
<gene>
    <name evidence="3" type="ORF">AWC35_07215</name>
</gene>
<evidence type="ECO:0000313" key="4">
    <source>
        <dbReference type="Proteomes" id="UP000217182"/>
    </source>
</evidence>
<feature type="chain" id="PRO_5013168424" evidence="1">
    <location>
        <begin position="32"/>
        <end position="362"/>
    </location>
</feature>
<dbReference type="KEGG" id="gqu:AWC35_07215"/>